<comment type="caution">
    <text evidence="2">The sequence shown here is derived from an EMBL/GenBank/DDBJ whole genome shotgun (WGS) entry which is preliminary data.</text>
</comment>
<dbReference type="InterPro" id="IPR003795">
    <property type="entry name" value="DUF192"/>
</dbReference>
<dbReference type="InterPro" id="IPR038695">
    <property type="entry name" value="Saro_0823-like_sf"/>
</dbReference>
<dbReference type="PANTHER" id="PTHR37953:SF1">
    <property type="entry name" value="UPF0127 PROTEIN MJ1496"/>
    <property type="match status" value="1"/>
</dbReference>
<dbReference type="Gene3D" id="2.60.120.1140">
    <property type="entry name" value="Protein of unknown function DUF192"/>
    <property type="match status" value="1"/>
</dbReference>
<feature type="signal peptide" evidence="1">
    <location>
        <begin position="1"/>
        <end position="18"/>
    </location>
</feature>
<dbReference type="Proteomes" id="UP000467322">
    <property type="component" value="Unassembled WGS sequence"/>
</dbReference>
<keyword evidence="1" id="KW-0732">Signal</keyword>
<organism evidence="2 3">
    <name type="scientific">Maritimibacter harenae</name>
    <dbReference type="NCBI Taxonomy" id="2606218"/>
    <lineage>
        <taxon>Bacteria</taxon>
        <taxon>Pseudomonadati</taxon>
        <taxon>Pseudomonadota</taxon>
        <taxon>Alphaproteobacteria</taxon>
        <taxon>Rhodobacterales</taxon>
        <taxon>Roseobacteraceae</taxon>
        <taxon>Maritimibacter</taxon>
    </lineage>
</organism>
<dbReference type="RefSeq" id="WP_161351231.1">
    <property type="nucleotide sequence ID" value="NZ_WTUX01000011.1"/>
</dbReference>
<name>A0A845M0L1_9RHOB</name>
<feature type="chain" id="PRO_5032811154" evidence="1">
    <location>
        <begin position="19"/>
        <end position="155"/>
    </location>
</feature>
<reference evidence="2 3" key="1">
    <citation type="submission" date="2019-12" db="EMBL/GenBank/DDBJ databases">
        <title>Maritimibacter sp. nov. sp. isolated from sea sand.</title>
        <authorList>
            <person name="Kim J."/>
            <person name="Jeong S.E."/>
            <person name="Jung H.S."/>
            <person name="Jeon C.O."/>
        </authorList>
    </citation>
    <scope>NUCLEOTIDE SEQUENCE [LARGE SCALE GENOMIC DNA]</scope>
    <source>
        <strain evidence="2 3">DP07</strain>
    </source>
</reference>
<dbReference type="EMBL" id="WTUX01000011">
    <property type="protein sequence ID" value="MZR13126.1"/>
    <property type="molecule type" value="Genomic_DNA"/>
</dbReference>
<evidence type="ECO:0000313" key="2">
    <source>
        <dbReference type="EMBL" id="MZR13126.1"/>
    </source>
</evidence>
<dbReference type="Pfam" id="PF02643">
    <property type="entry name" value="DUF192"/>
    <property type="match status" value="1"/>
</dbReference>
<dbReference type="PANTHER" id="PTHR37953">
    <property type="entry name" value="UPF0127 PROTEIN MJ1496"/>
    <property type="match status" value="1"/>
</dbReference>
<dbReference type="AlphaFoldDB" id="A0A845M0L1"/>
<proteinExistence type="predicted"/>
<gene>
    <name evidence="2" type="ORF">GQE99_08850</name>
</gene>
<accession>A0A845M0L1</accession>
<evidence type="ECO:0000313" key="3">
    <source>
        <dbReference type="Proteomes" id="UP000467322"/>
    </source>
</evidence>
<evidence type="ECO:0000256" key="1">
    <source>
        <dbReference type="SAM" id="SignalP"/>
    </source>
</evidence>
<protein>
    <submittedName>
        <fullName evidence="2">DUF192 domain-containing protein</fullName>
    </submittedName>
</protein>
<keyword evidence="3" id="KW-1185">Reference proteome</keyword>
<sequence length="155" mass="16299">MKVTSFVLALVLAGPAVAQVCDEARVDIRGDFGTARFGVEIADDDAERAKGLMFRESLPSGQGMLFVYDAPRVASFWMKNTLIPLDMIFVGPDGVVDTVHANAVPGDLTPIRGGDDILAVLEIRGGLAGAIGIEAGAEMRHPAFGDEAAWPCAAQ</sequence>